<evidence type="ECO:0008006" key="3">
    <source>
        <dbReference type="Google" id="ProtNLM"/>
    </source>
</evidence>
<reference evidence="1 2" key="1">
    <citation type="submission" date="2023-12" db="EMBL/GenBank/DDBJ databases">
        <title>Baltic Sea Cyanobacteria.</title>
        <authorList>
            <person name="Delbaje E."/>
            <person name="Fewer D.P."/>
            <person name="Shishido T.K."/>
        </authorList>
    </citation>
    <scope>NUCLEOTIDE SEQUENCE [LARGE SCALE GENOMIC DNA]</scope>
    <source>
        <strain evidence="1 2">UHCC-0300</strain>
    </source>
</reference>
<dbReference type="RefSeq" id="WP_323195560.1">
    <property type="nucleotide sequence ID" value="NZ_JAYGHG010000008.1"/>
</dbReference>
<protein>
    <recommendedName>
        <fullName evidence="3">N-acetyltransferase domain-containing protein</fullName>
    </recommendedName>
</protein>
<dbReference type="EMBL" id="JAYGHG010000008">
    <property type="protein sequence ID" value="MEA5581228.1"/>
    <property type="molecule type" value="Genomic_DNA"/>
</dbReference>
<comment type="caution">
    <text evidence="1">The sequence shown here is derived from an EMBL/GenBank/DDBJ whole genome shotgun (WGS) entry which is preliminary data.</text>
</comment>
<proteinExistence type="predicted"/>
<evidence type="ECO:0000313" key="1">
    <source>
        <dbReference type="EMBL" id="MEA5581228.1"/>
    </source>
</evidence>
<keyword evidence="2" id="KW-1185">Reference proteome</keyword>
<accession>A0ABU5UCG8</accession>
<name>A0ABU5UCG8_9CYAN</name>
<evidence type="ECO:0000313" key="2">
    <source>
        <dbReference type="Proteomes" id="UP001302120"/>
    </source>
</evidence>
<dbReference type="InterPro" id="IPR016181">
    <property type="entry name" value="Acyl_CoA_acyltransferase"/>
</dbReference>
<dbReference type="SUPFAM" id="SSF55729">
    <property type="entry name" value="Acyl-CoA N-acyltransferases (Nat)"/>
    <property type="match status" value="1"/>
</dbReference>
<sequence>MSQFQFTLATPADDPALRQRMAQDRMEGNIALSFRREPNYFAGSQVQGETVQVIKCIDNSNGEIIALGSRLINRAFINGELTKLGYLADLRVNPDYRRGTLLARGYKYLKKLHLKNPVPLYFSLILEGNLPAIKNLTGGRAGLPQYHDLGRIYSPAIHLDLPKSEIKIRGVTFQRGKPEMLPEILAFIKQWRSQKQFAPDYNIDDFHSHRLRGLKAEDFYLAIRNNELVGTIAAWEQETFRQTHIESYSPSLARMRFFYNLLAQVTPLKPLPSPGTMVPYFYLAFVAIAHNSPEIFRALLRQLYRDRYQGKWHYFIAGLHENDPLTAVLKEYRRIDAGGRLFAIHYPDGADSFNQLDGRIPYIEIGAI</sequence>
<dbReference type="Proteomes" id="UP001302120">
    <property type="component" value="Unassembled WGS sequence"/>
</dbReference>
<gene>
    <name evidence="1" type="ORF">VB620_07730</name>
</gene>
<organism evidence="1 2">
    <name type="scientific">Nodularia harveyana UHCC-0300</name>
    <dbReference type="NCBI Taxonomy" id="2974287"/>
    <lineage>
        <taxon>Bacteria</taxon>
        <taxon>Bacillati</taxon>
        <taxon>Cyanobacteriota</taxon>
        <taxon>Cyanophyceae</taxon>
        <taxon>Nostocales</taxon>
        <taxon>Nodulariaceae</taxon>
        <taxon>Nodularia</taxon>
    </lineage>
</organism>